<protein>
    <submittedName>
        <fullName evidence="1">Uncharacterized protein</fullName>
    </submittedName>
</protein>
<keyword evidence="2" id="KW-1185">Reference proteome</keyword>
<dbReference type="EMBL" id="JAGYWB010000019">
    <property type="protein sequence ID" value="KAI0489170.1"/>
    <property type="molecule type" value="Genomic_DNA"/>
</dbReference>
<accession>A0A8T3A578</accession>
<proteinExistence type="predicted"/>
<evidence type="ECO:0000313" key="2">
    <source>
        <dbReference type="Proteomes" id="UP000829196"/>
    </source>
</evidence>
<evidence type="ECO:0000313" key="1">
    <source>
        <dbReference type="EMBL" id="KAI0489170.1"/>
    </source>
</evidence>
<dbReference type="AlphaFoldDB" id="A0A8T3A578"/>
<sequence>MPGAAPTNLLGDSVGIFIYHPQHFKYCTMNPHAYESVQAAQSSVTLKATRDGKGRILALSS</sequence>
<organism evidence="1 2">
    <name type="scientific">Dendrobium nobile</name>
    <name type="common">Orchid</name>
    <dbReference type="NCBI Taxonomy" id="94219"/>
    <lineage>
        <taxon>Eukaryota</taxon>
        <taxon>Viridiplantae</taxon>
        <taxon>Streptophyta</taxon>
        <taxon>Embryophyta</taxon>
        <taxon>Tracheophyta</taxon>
        <taxon>Spermatophyta</taxon>
        <taxon>Magnoliopsida</taxon>
        <taxon>Liliopsida</taxon>
        <taxon>Asparagales</taxon>
        <taxon>Orchidaceae</taxon>
        <taxon>Epidendroideae</taxon>
        <taxon>Malaxideae</taxon>
        <taxon>Dendrobiinae</taxon>
        <taxon>Dendrobium</taxon>
    </lineage>
</organism>
<gene>
    <name evidence="1" type="ORF">KFK09_029012</name>
</gene>
<comment type="caution">
    <text evidence="1">The sequence shown here is derived from an EMBL/GenBank/DDBJ whole genome shotgun (WGS) entry which is preliminary data.</text>
</comment>
<name>A0A8T3A578_DENNO</name>
<reference evidence="1" key="1">
    <citation type="journal article" date="2022" name="Front. Genet.">
        <title>Chromosome-Scale Assembly of the Dendrobium nobile Genome Provides Insights Into the Molecular Mechanism of the Biosynthesis of the Medicinal Active Ingredient of Dendrobium.</title>
        <authorList>
            <person name="Xu Q."/>
            <person name="Niu S.-C."/>
            <person name="Li K.-L."/>
            <person name="Zheng P.-J."/>
            <person name="Zhang X.-J."/>
            <person name="Jia Y."/>
            <person name="Liu Y."/>
            <person name="Niu Y.-X."/>
            <person name="Yu L.-H."/>
            <person name="Chen D.-F."/>
            <person name="Zhang G.-Q."/>
        </authorList>
    </citation>
    <scope>NUCLEOTIDE SEQUENCE</scope>
    <source>
        <tissue evidence="1">Leaf</tissue>
    </source>
</reference>
<dbReference type="Proteomes" id="UP000829196">
    <property type="component" value="Unassembled WGS sequence"/>
</dbReference>